<feature type="domain" description="EF-hand" evidence="2">
    <location>
        <begin position="141"/>
        <end position="176"/>
    </location>
</feature>
<dbReference type="InterPro" id="IPR011992">
    <property type="entry name" value="EF-hand-dom_pair"/>
</dbReference>
<dbReference type="PANTHER" id="PTHR23048">
    <property type="entry name" value="MYOSIN LIGHT CHAIN 1, 3"/>
    <property type="match status" value="1"/>
</dbReference>
<accession>A0ABR1BKF9</accession>
<dbReference type="EMBL" id="JAVFWL010000001">
    <property type="protein sequence ID" value="KAK6726936.1"/>
    <property type="molecule type" value="Genomic_DNA"/>
</dbReference>
<proteinExistence type="predicted"/>
<dbReference type="Gene3D" id="1.10.238.10">
    <property type="entry name" value="EF-hand"/>
    <property type="match status" value="2"/>
</dbReference>
<evidence type="ECO:0000256" key="1">
    <source>
        <dbReference type="ARBA" id="ARBA00022737"/>
    </source>
</evidence>
<dbReference type="CDD" id="cd00051">
    <property type="entry name" value="EFh"/>
    <property type="match status" value="1"/>
</dbReference>
<sequence>MTVAALDSPDRPEKRRAVRVCSCEALLIHHFSSSPTLSFYVRDYQVTTSCPQTTIVAPFQTRGRDMTEFFTREQIDNIRECFNVYSQDGIVHSAPQLRCILRSLGYSPTAAKTTEYFKNTKRPMDFALFLEIAKEEHNSGDELTEIIKALKGLDRDGTRCIPAKELRSILSSIGERMSQQEIDNVLKHVAVGGMVPHQKLIQYISK</sequence>
<evidence type="ECO:0000313" key="3">
    <source>
        <dbReference type="EMBL" id="KAK6726936.1"/>
    </source>
</evidence>
<dbReference type="Proteomes" id="UP001303046">
    <property type="component" value="Unassembled WGS sequence"/>
</dbReference>
<keyword evidence="1" id="KW-0677">Repeat</keyword>
<comment type="caution">
    <text evidence="3">The sequence shown here is derived from an EMBL/GenBank/DDBJ whole genome shotgun (WGS) entry which is preliminary data.</text>
</comment>
<reference evidence="3 4" key="1">
    <citation type="submission" date="2023-08" db="EMBL/GenBank/DDBJ databases">
        <title>A Necator americanus chromosomal reference genome.</title>
        <authorList>
            <person name="Ilik V."/>
            <person name="Petrzelkova K.J."/>
            <person name="Pardy F."/>
            <person name="Fuh T."/>
            <person name="Niatou-Singa F.S."/>
            <person name="Gouil Q."/>
            <person name="Baker L."/>
            <person name="Ritchie M.E."/>
            <person name="Jex A.R."/>
            <person name="Gazzola D."/>
            <person name="Li H."/>
            <person name="Toshio Fujiwara R."/>
            <person name="Zhan B."/>
            <person name="Aroian R.V."/>
            <person name="Pafco B."/>
            <person name="Schwarz E.M."/>
        </authorList>
    </citation>
    <scope>NUCLEOTIDE SEQUENCE [LARGE SCALE GENOMIC DNA]</scope>
    <source>
        <strain evidence="3 4">Aroian</strain>
        <tissue evidence="3">Whole animal</tissue>
    </source>
</reference>
<protein>
    <recommendedName>
        <fullName evidence="2">EF-hand domain-containing protein</fullName>
    </recommendedName>
</protein>
<evidence type="ECO:0000313" key="4">
    <source>
        <dbReference type="Proteomes" id="UP001303046"/>
    </source>
</evidence>
<dbReference type="PANTHER" id="PTHR23048:SF0">
    <property type="entry name" value="CALMODULIN LIKE 3"/>
    <property type="match status" value="1"/>
</dbReference>
<keyword evidence="4" id="KW-1185">Reference proteome</keyword>
<name>A0ABR1BKF9_NECAM</name>
<dbReference type="SUPFAM" id="SSF47473">
    <property type="entry name" value="EF-hand"/>
    <property type="match status" value="1"/>
</dbReference>
<evidence type="ECO:0000259" key="2">
    <source>
        <dbReference type="PROSITE" id="PS50222"/>
    </source>
</evidence>
<dbReference type="InterPro" id="IPR002048">
    <property type="entry name" value="EF_hand_dom"/>
</dbReference>
<gene>
    <name evidence="3" type="primary">Necator_chrI.g1059</name>
    <name evidence="3" type="ORF">RB195_004935</name>
</gene>
<organism evidence="3 4">
    <name type="scientific">Necator americanus</name>
    <name type="common">Human hookworm</name>
    <dbReference type="NCBI Taxonomy" id="51031"/>
    <lineage>
        <taxon>Eukaryota</taxon>
        <taxon>Metazoa</taxon>
        <taxon>Ecdysozoa</taxon>
        <taxon>Nematoda</taxon>
        <taxon>Chromadorea</taxon>
        <taxon>Rhabditida</taxon>
        <taxon>Rhabditina</taxon>
        <taxon>Rhabditomorpha</taxon>
        <taxon>Strongyloidea</taxon>
        <taxon>Ancylostomatidae</taxon>
        <taxon>Bunostominae</taxon>
        <taxon>Necator</taxon>
    </lineage>
</organism>
<dbReference type="InterPro" id="IPR050230">
    <property type="entry name" value="CALM/Myosin/TropC-like"/>
</dbReference>
<dbReference type="PROSITE" id="PS50222">
    <property type="entry name" value="EF_HAND_2"/>
    <property type="match status" value="1"/>
</dbReference>